<dbReference type="InterPro" id="IPR003593">
    <property type="entry name" value="AAA+_ATPase"/>
</dbReference>
<dbReference type="PROSITE" id="PS50112">
    <property type="entry name" value="PAS"/>
    <property type="match status" value="1"/>
</dbReference>
<comment type="caution">
    <text evidence="8">The sequence shown here is derived from an EMBL/GenBank/DDBJ whole genome shotgun (WGS) entry which is preliminary data.</text>
</comment>
<dbReference type="Gene3D" id="1.10.10.60">
    <property type="entry name" value="Homeodomain-like"/>
    <property type="match status" value="1"/>
</dbReference>
<dbReference type="PROSITE" id="PS50045">
    <property type="entry name" value="SIGMA54_INTERACT_4"/>
    <property type="match status" value="1"/>
</dbReference>
<dbReference type="Pfam" id="PF25601">
    <property type="entry name" value="AAA_lid_14"/>
    <property type="match status" value="1"/>
</dbReference>
<dbReference type="Pfam" id="PF02954">
    <property type="entry name" value="HTH_8"/>
    <property type="match status" value="1"/>
</dbReference>
<dbReference type="InterPro" id="IPR002078">
    <property type="entry name" value="Sigma_54_int"/>
</dbReference>
<keyword evidence="5" id="KW-0804">Transcription</keyword>
<organism evidence="8">
    <name type="scientific">Desulfobacca acetoxidans</name>
    <dbReference type="NCBI Taxonomy" id="60893"/>
    <lineage>
        <taxon>Bacteria</taxon>
        <taxon>Pseudomonadati</taxon>
        <taxon>Thermodesulfobacteriota</taxon>
        <taxon>Desulfobaccia</taxon>
        <taxon>Desulfobaccales</taxon>
        <taxon>Desulfobaccaceae</taxon>
        <taxon>Desulfobacca</taxon>
    </lineage>
</organism>
<evidence type="ECO:0000313" key="8">
    <source>
        <dbReference type="EMBL" id="HHS29925.1"/>
    </source>
</evidence>
<dbReference type="SMART" id="SM00382">
    <property type="entry name" value="AAA"/>
    <property type="match status" value="1"/>
</dbReference>
<evidence type="ECO:0000256" key="2">
    <source>
        <dbReference type="ARBA" id="ARBA00022840"/>
    </source>
</evidence>
<evidence type="ECO:0000256" key="4">
    <source>
        <dbReference type="ARBA" id="ARBA00023125"/>
    </source>
</evidence>
<dbReference type="InterPro" id="IPR035965">
    <property type="entry name" value="PAS-like_dom_sf"/>
</dbReference>
<dbReference type="PANTHER" id="PTHR32071">
    <property type="entry name" value="TRANSCRIPTIONAL REGULATORY PROTEIN"/>
    <property type="match status" value="1"/>
</dbReference>
<dbReference type="InterPro" id="IPR025943">
    <property type="entry name" value="Sigma_54_int_dom_ATP-bd_2"/>
</dbReference>
<dbReference type="CDD" id="cd00130">
    <property type="entry name" value="PAS"/>
    <property type="match status" value="1"/>
</dbReference>
<keyword evidence="3" id="KW-0805">Transcription regulation</keyword>
<keyword evidence="4" id="KW-0238">DNA-binding</keyword>
<dbReference type="Gene3D" id="3.30.450.20">
    <property type="entry name" value="PAS domain"/>
    <property type="match status" value="1"/>
</dbReference>
<evidence type="ECO:0000259" key="6">
    <source>
        <dbReference type="PROSITE" id="PS50045"/>
    </source>
</evidence>
<dbReference type="PROSITE" id="PS00676">
    <property type="entry name" value="SIGMA54_INTERACT_2"/>
    <property type="match status" value="1"/>
</dbReference>
<dbReference type="InterPro" id="IPR058031">
    <property type="entry name" value="AAA_lid_NorR"/>
</dbReference>
<dbReference type="InterPro" id="IPR009057">
    <property type="entry name" value="Homeodomain-like_sf"/>
</dbReference>
<dbReference type="InterPro" id="IPR000014">
    <property type="entry name" value="PAS"/>
</dbReference>
<evidence type="ECO:0000256" key="1">
    <source>
        <dbReference type="ARBA" id="ARBA00022741"/>
    </source>
</evidence>
<dbReference type="InterPro" id="IPR025944">
    <property type="entry name" value="Sigma_54_int_dom_CS"/>
</dbReference>
<feature type="domain" description="Sigma-54 factor interaction" evidence="6">
    <location>
        <begin position="132"/>
        <end position="361"/>
    </location>
</feature>
<dbReference type="FunFam" id="3.40.50.300:FF:000006">
    <property type="entry name" value="DNA-binding transcriptional regulator NtrC"/>
    <property type="match status" value="1"/>
</dbReference>
<dbReference type="EMBL" id="DTGR01000151">
    <property type="protein sequence ID" value="HHS29925.1"/>
    <property type="molecule type" value="Genomic_DNA"/>
</dbReference>
<dbReference type="NCBIfam" id="TIGR00229">
    <property type="entry name" value="sensory_box"/>
    <property type="match status" value="1"/>
</dbReference>
<protein>
    <submittedName>
        <fullName evidence="8">PAS domain-containing protein</fullName>
    </submittedName>
</protein>
<dbReference type="SUPFAM" id="SSF52540">
    <property type="entry name" value="P-loop containing nucleoside triphosphate hydrolases"/>
    <property type="match status" value="1"/>
</dbReference>
<dbReference type="SUPFAM" id="SSF55785">
    <property type="entry name" value="PYP-like sensor domain (PAS domain)"/>
    <property type="match status" value="1"/>
</dbReference>
<dbReference type="InterPro" id="IPR027417">
    <property type="entry name" value="P-loop_NTPase"/>
</dbReference>
<dbReference type="Gene3D" id="3.40.50.300">
    <property type="entry name" value="P-loop containing nucleotide triphosphate hydrolases"/>
    <property type="match status" value="1"/>
</dbReference>
<dbReference type="SUPFAM" id="SSF46689">
    <property type="entry name" value="Homeodomain-like"/>
    <property type="match status" value="1"/>
</dbReference>
<dbReference type="CDD" id="cd00009">
    <property type="entry name" value="AAA"/>
    <property type="match status" value="1"/>
</dbReference>
<keyword evidence="1" id="KW-0547">Nucleotide-binding</keyword>
<reference evidence="8" key="1">
    <citation type="journal article" date="2020" name="mSystems">
        <title>Genome- and Community-Level Interaction Insights into Carbon Utilization and Element Cycling Functions of Hydrothermarchaeota in Hydrothermal Sediment.</title>
        <authorList>
            <person name="Zhou Z."/>
            <person name="Liu Y."/>
            <person name="Xu W."/>
            <person name="Pan J."/>
            <person name="Luo Z.H."/>
            <person name="Li M."/>
        </authorList>
    </citation>
    <scope>NUCLEOTIDE SEQUENCE [LARGE SCALE GENOMIC DNA]</scope>
    <source>
        <strain evidence="8">SpSt-767</strain>
    </source>
</reference>
<dbReference type="Pfam" id="PF00158">
    <property type="entry name" value="Sigma54_activat"/>
    <property type="match status" value="1"/>
</dbReference>
<keyword evidence="2" id="KW-0067">ATP-binding</keyword>
<sequence>MMDGLMVVDLSGTIVAVNPAMERLTGYRREELLGQSCTILNCDRCRGMKPQDANRQCSLFRNGGVHQIRCSLTRKNGTHLPFLKNAAILKDDEGRVIGAVETLTDLSEVSARDRVICRLRQELHRDDSFHGLLGRSPAMLQLYQLLTSAAASEAPVVLYGESGTGKELAATALHNLSSRSKGPFIKVNSAALNESLLESELFGHIKGAFTGADRTRVGRFEAAHTGSIFLDEIGDLPQATQAKLLRVLQEKIIEKVGDHRPIPVDVRIISATNQDLTLLMEQGRFREDLFFRINVIPIVLPPLRERREDIPLLVEHFLKRNAAKTQKPITGMSREAMEIFYRYEWPGNVRELINVIDYAFVLCNEGVIGPDHLPSQLTGKRLTPARPRPQVTPGPQRISREELLNALQAAHGKKTKAAEMLGVSRVTLWKWLKEHNVQVEAVVRE</sequence>
<dbReference type="AlphaFoldDB" id="A0A7V6A4F5"/>
<name>A0A7V6A4F5_9BACT</name>
<dbReference type="Gene3D" id="1.10.8.60">
    <property type="match status" value="1"/>
</dbReference>
<dbReference type="GO" id="GO:0006355">
    <property type="term" value="P:regulation of DNA-templated transcription"/>
    <property type="evidence" value="ECO:0007669"/>
    <property type="project" value="InterPro"/>
</dbReference>
<dbReference type="Pfam" id="PF13426">
    <property type="entry name" value="PAS_9"/>
    <property type="match status" value="1"/>
</dbReference>
<evidence type="ECO:0000256" key="5">
    <source>
        <dbReference type="ARBA" id="ARBA00023163"/>
    </source>
</evidence>
<gene>
    <name evidence="8" type="ORF">ENV52_09535</name>
</gene>
<dbReference type="PROSITE" id="PS00688">
    <property type="entry name" value="SIGMA54_INTERACT_3"/>
    <property type="match status" value="1"/>
</dbReference>
<dbReference type="GO" id="GO:0043565">
    <property type="term" value="F:sequence-specific DNA binding"/>
    <property type="evidence" value="ECO:0007669"/>
    <property type="project" value="InterPro"/>
</dbReference>
<evidence type="ECO:0000256" key="3">
    <source>
        <dbReference type="ARBA" id="ARBA00023015"/>
    </source>
</evidence>
<dbReference type="PRINTS" id="PR01590">
    <property type="entry name" value="HTHFIS"/>
</dbReference>
<feature type="domain" description="PAS" evidence="7">
    <location>
        <begin position="1"/>
        <end position="36"/>
    </location>
</feature>
<accession>A0A7V6A4F5</accession>
<proteinExistence type="predicted"/>
<dbReference type="GO" id="GO:0005524">
    <property type="term" value="F:ATP binding"/>
    <property type="evidence" value="ECO:0007669"/>
    <property type="project" value="UniProtKB-KW"/>
</dbReference>
<dbReference type="InterPro" id="IPR002197">
    <property type="entry name" value="HTH_Fis"/>
</dbReference>
<evidence type="ECO:0000259" key="7">
    <source>
        <dbReference type="PROSITE" id="PS50112"/>
    </source>
</evidence>